<protein>
    <submittedName>
        <fullName evidence="1">Uncharacterized protein</fullName>
    </submittedName>
</protein>
<accession>A0A757C504</accession>
<evidence type="ECO:0000313" key="1">
    <source>
        <dbReference type="EMBL" id="HAG0390717.1"/>
    </source>
</evidence>
<gene>
    <name evidence="1" type="ORF">G8S59_004013</name>
</gene>
<dbReference type="Pfam" id="PF07434">
    <property type="entry name" value="CblD"/>
    <property type="match status" value="1"/>
</dbReference>
<reference evidence="1" key="2">
    <citation type="submission" date="2020-02" db="EMBL/GenBank/DDBJ databases">
        <authorList>
            <consortium name="NCBI Pathogen Detection Project"/>
        </authorList>
    </citation>
    <scope>NUCLEOTIDE SEQUENCE</scope>
    <source>
        <strain evidence="1">MA.CK_97/00011857</strain>
    </source>
</reference>
<name>A0A757C504_SALER</name>
<dbReference type="AlphaFoldDB" id="A0A757C504"/>
<dbReference type="InterPro" id="IPR010888">
    <property type="entry name" value="CblD"/>
</dbReference>
<comment type="caution">
    <text evidence="1">The sequence shown here is derived from an EMBL/GenBank/DDBJ whole genome shotgun (WGS) entry which is preliminary data.</text>
</comment>
<dbReference type="Gene3D" id="2.60.40.2040">
    <property type="entry name" value="CFA/I fimbrial subunit E, pilin domain"/>
    <property type="match status" value="1"/>
</dbReference>
<dbReference type="EMBL" id="DAAXCJ010000012">
    <property type="protein sequence ID" value="HAG0390717.1"/>
    <property type="molecule type" value="Genomic_DNA"/>
</dbReference>
<organism evidence="1">
    <name type="scientific">Salmonella enterica</name>
    <name type="common">Salmonella choleraesuis</name>
    <dbReference type="NCBI Taxonomy" id="28901"/>
    <lineage>
        <taxon>Bacteria</taxon>
        <taxon>Pseudomonadati</taxon>
        <taxon>Pseudomonadota</taxon>
        <taxon>Gammaproteobacteria</taxon>
        <taxon>Enterobacterales</taxon>
        <taxon>Enterobacteriaceae</taxon>
        <taxon>Salmonella</taxon>
    </lineage>
</organism>
<sequence>MTYTGMNNAPVRQVSMPGLQIPVVCVPWAIELQLSPYNRRYVMAGHYSDVLTLTLTPSLN</sequence>
<proteinExistence type="predicted"/>
<reference evidence="1" key="1">
    <citation type="journal article" date="2018" name="Genome Biol.">
        <title>SKESA: strategic k-mer extension for scrupulous assemblies.</title>
        <authorList>
            <person name="Souvorov A."/>
            <person name="Agarwala R."/>
            <person name="Lipman D.J."/>
        </authorList>
    </citation>
    <scope>NUCLEOTIDE SEQUENCE</scope>
    <source>
        <strain evidence="1">MA.CK_97/00011857</strain>
    </source>
</reference>